<protein>
    <submittedName>
        <fullName evidence="1">Uncharacterized protein</fullName>
    </submittedName>
</protein>
<comment type="caution">
    <text evidence="1">The sequence shown here is derived from an EMBL/GenBank/DDBJ whole genome shotgun (WGS) entry which is preliminary data.</text>
</comment>
<evidence type="ECO:0000313" key="1">
    <source>
        <dbReference type="EMBL" id="OWP06724.1"/>
    </source>
</evidence>
<dbReference type="GO" id="GO:0004356">
    <property type="term" value="F:glutamine synthetase activity"/>
    <property type="evidence" value="ECO:0007669"/>
    <property type="project" value="InterPro"/>
</dbReference>
<name>A0A218ZG48_9HELO</name>
<dbReference type="InParanoid" id="A0A218ZG48"/>
<dbReference type="EMBL" id="MZNU01000036">
    <property type="protein sequence ID" value="OWP06724.1"/>
    <property type="molecule type" value="Genomic_DNA"/>
</dbReference>
<reference evidence="1 2" key="1">
    <citation type="submission" date="2017-04" db="EMBL/GenBank/DDBJ databases">
        <title>Draft genome sequence of Marssonina coronaria NL1: causal agent of apple blotch.</title>
        <authorList>
            <person name="Cheng Q."/>
        </authorList>
    </citation>
    <scope>NUCLEOTIDE SEQUENCE [LARGE SCALE GENOMIC DNA]</scope>
    <source>
        <strain evidence="1 2">NL1</strain>
    </source>
</reference>
<keyword evidence="2" id="KW-1185">Reference proteome</keyword>
<gene>
    <name evidence="1" type="ORF">B2J93_17</name>
</gene>
<dbReference type="STRING" id="503106.A0A218ZG48"/>
<sequence>MGRANESHAVESDVLQSFLIENPKVEFVQFQWVDYSGVMEVRVATQPLIPSLDQKKQKSSTPSQSLNAVSVDGSLLVDEVHFGIDHAHPDWSSVNTLPYHPNNAAVMCFVEEREQPTDTEFLRCPCS</sequence>
<dbReference type="OrthoDB" id="3364440at2759"/>
<proteinExistence type="predicted"/>
<evidence type="ECO:0000313" key="2">
    <source>
        <dbReference type="Proteomes" id="UP000242519"/>
    </source>
</evidence>
<dbReference type="InterPro" id="IPR036651">
    <property type="entry name" value="Gln_synt_N_sf"/>
</dbReference>
<organism evidence="1 2">
    <name type="scientific">Diplocarpon coronariae</name>
    <dbReference type="NCBI Taxonomy" id="2795749"/>
    <lineage>
        <taxon>Eukaryota</taxon>
        <taxon>Fungi</taxon>
        <taxon>Dikarya</taxon>
        <taxon>Ascomycota</taxon>
        <taxon>Pezizomycotina</taxon>
        <taxon>Leotiomycetes</taxon>
        <taxon>Helotiales</taxon>
        <taxon>Drepanopezizaceae</taxon>
        <taxon>Diplocarpon</taxon>
    </lineage>
</organism>
<dbReference type="SUPFAM" id="SSF54368">
    <property type="entry name" value="Glutamine synthetase, N-terminal domain"/>
    <property type="match status" value="1"/>
</dbReference>
<accession>A0A218ZG48</accession>
<dbReference type="GO" id="GO:0006542">
    <property type="term" value="P:glutamine biosynthetic process"/>
    <property type="evidence" value="ECO:0007669"/>
    <property type="project" value="InterPro"/>
</dbReference>
<dbReference type="Proteomes" id="UP000242519">
    <property type="component" value="Unassembled WGS sequence"/>
</dbReference>
<dbReference type="AlphaFoldDB" id="A0A218ZG48"/>